<protein>
    <submittedName>
        <fullName evidence="2">Uncharacterized protein</fullName>
    </submittedName>
</protein>
<feature type="transmembrane region" description="Helical" evidence="1">
    <location>
        <begin position="38"/>
        <end position="62"/>
    </location>
</feature>
<dbReference type="STRING" id="1114856.GCA_000383975_02118"/>
<keyword evidence="3" id="KW-1185">Reference proteome</keyword>
<feature type="transmembrane region" description="Helical" evidence="1">
    <location>
        <begin position="6"/>
        <end position="26"/>
    </location>
</feature>
<proteinExistence type="predicted"/>
<dbReference type="Proteomes" id="UP000011599">
    <property type="component" value="Unassembled WGS sequence"/>
</dbReference>
<dbReference type="OrthoDB" id="197586at2157"/>
<reference evidence="2 3" key="1">
    <citation type="journal article" date="2014" name="PLoS Genet.">
        <title>Phylogenetically driven sequencing of extremely halophilic archaea reveals strategies for static and dynamic osmo-response.</title>
        <authorList>
            <person name="Becker E.A."/>
            <person name="Seitzer P.M."/>
            <person name="Tritt A."/>
            <person name="Larsen D."/>
            <person name="Krusor M."/>
            <person name="Yao A.I."/>
            <person name="Wu D."/>
            <person name="Madern D."/>
            <person name="Eisen J.A."/>
            <person name="Darling A.E."/>
            <person name="Facciotti M.T."/>
        </authorList>
    </citation>
    <scope>NUCLEOTIDE SEQUENCE [LARGE SCALE GENOMIC DNA]</scope>
    <source>
        <strain evidence="2 3">GA33</strain>
    </source>
</reference>
<dbReference type="AlphaFoldDB" id="L9VX95"/>
<evidence type="ECO:0000256" key="1">
    <source>
        <dbReference type="SAM" id="Phobius"/>
    </source>
</evidence>
<evidence type="ECO:0000313" key="3">
    <source>
        <dbReference type="Proteomes" id="UP000011599"/>
    </source>
</evidence>
<gene>
    <name evidence="2" type="ORF">C496_08471</name>
</gene>
<organism evidence="2 3">
    <name type="scientific">Natronorubrum tibetense GA33</name>
    <dbReference type="NCBI Taxonomy" id="1114856"/>
    <lineage>
        <taxon>Archaea</taxon>
        <taxon>Methanobacteriati</taxon>
        <taxon>Methanobacteriota</taxon>
        <taxon>Stenosarchaea group</taxon>
        <taxon>Halobacteria</taxon>
        <taxon>Halobacteriales</taxon>
        <taxon>Natrialbaceae</taxon>
        <taxon>Natronorubrum</taxon>
    </lineage>
</organism>
<name>L9VX95_9EURY</name>
<sequence length="64" mass="6813">MSLGLWVMFGLVLVPLYVTLLGWFLGEPRDHRTAGIGVGILAGLLLLMILGALIPIGFQVIIPG</sequence>
<keyword evidence="1" id="KW-0812">Transmembrane</keyword>
<keyword evidence="1" id="KW-0472">Membrane</keyword>
<keyword evidence="1" id="KW-1133">Transmembrane helix</keyword>
<accession>L9VX95</accession>
<dbReference type="RefSeq" id="WP_006089513.1">
    <property type="nucleotide sequence ID" value="NZ_AOHW01000026.1"/>
</dbReference>
<evidence type="ECO:0000313" key="2">
    <source>
        <dbReference type="EMBL" id="ELY41815.1"/>
    </source>
</evidence>
<dbReference type="PATRIC" id="fig|1114856.3.peg.1772"/>
<dbReference type="EMBL" id="AOHW01000026">
    <property type="protein sequence ID" value="ELY41815.1"/>
    <property type="molecule type" value="Genomic_DNA"/>
</dbReference>
<comment type="caution">
    <text evidence="2">The sequence shown here is derived from an EMBL/GenBank/DDBJ whole genome shotgun (WGS) entry which is preliminary data.</text>
</comment>